<dbReference type="NCBIfam" id="TIGR01494">
    <property type="entry name" value="ATPase_P-type"/>
    <property type="match status" value="1"/>
</dbReference>
<dbReference type="FunFam" id="3.40.1110.10:FF:000048">
    <property type="entry name" value="Phospholipid-transporting ATPase"/>
    <property type="match status" value="1"/>
</dbReference>
<evidence type="ECO:0000256" key="3">
    <source>
        <dbReference type="ARBA" id="ARBA00008109"/>
    </source>
</evidence>
<keyword evidence="8 21" id="KW-0547">Nucleotide-binding</keyword>
<evidence type="ECO:0000256" key="15">
    <source>
        <dbReference type="ARBA" id="ARBA00034036"/>
    </source>
</evidence>
<feature type="binding site" evidence="21">
    <location>
        <position position="805"/>
    </location>
    <ligand>
        <name>ATP</name>
        <dbReference type="ChEBI" id="CHEBI:30616"/>
    </ligand>
</feature>
<dbReference type="GO" id="GO:0090554">
    <property type="term" value="F:phosphatidylcholine floppase activity"/>
    <property type="evidence" value="ECO:0007669"/>
    <property type="project" value="RHEA"/>
</dbReference>
<evidence type="ECO:0000256" key="2">
    <source>
        <dbReference type="ARBA" id="ARBA00004651"/>
    </source>
</evidence>
<dbReference type="GO" id="GO:0070867">
    <property type="term" value="C:mating projection tip membrane"/>
    <property type="evidence" value="ECO:0007669"/>
    <property type="project" value="UniProtKB-ARBA"/>
</dbReference>
<evidence type="ECO:0000256" key="16">
    <source>
        <dbReference type="ARBA" id="ARBA00049128"/>
    </source>
</evidence>
<feature type="binding site" evidence="22">
    <location>
        <position position="1074"/>
    </location>
    <ligand>
        <name>Mg(2+)</name>
        <dbReference type="ChEBI" id="CHEBI:18420"/>
    </ligand>
</feature>
<organism evidence="27 28">
    <name type="scientific">Corynespora cassiicola Philippines</name>
    <dbReference type="NCBI Taxonomy" id="1448308"/>
    <lineage>
        <taxon>Eukaryota</taxon>
        <taxon>Fungi</taxon>
        <taxon>Dikarya</taxon>
        <taxon>Ascomycota</taxon>
        <taxon>Pezizomycotina</taxon>
        <taxon>Dothideomycetes</taxon>
        <taxon>Pleosporomycetidae</taxon>
        <taxon>Pleosporales</taxon>
        <taxon>Corynesporascaceae</taxon>
        <taxon>Corynespora</taxon>
    </lineage>
</organism>
<evidence type="ECO:0000256" key="12">
    <source>
        <dbReference type="ARBA" id="ARBA00022989"/>
    </source>
</evidence>
<reference evidence="27 28" key="1">
    <citation type="journal article" date="2018" name="Front. Microbiol.">
        <title>Genome-Wide Analysis of Corynespora cassiicola Leaf Fall Disease Putative Effectors.</title>
        <authorList>
            <person name="Lopez D."/>
            <person name="Ribeiro S."/>
            <person name="Label P."/>
            <person name="Fumanal B."/>
            <person name="Venisse J.S."/>
            <person name="Kohler A."/>
            <person name="de Oliveira R.R."/>
            <person name="Labutti K."/>
            <person name="Lipzen A."/>
            <person name="Lail K."/>
            <person name="Bauer D."/>
            <person name="Ohm R.A."/>
            <person name="Barry K.W."/>
            <person name="Spatafora J."/>
            <person name="Grigoriev I.V."/>
            <person name="Martin F.M."/>
            <person name="Pujade-Renaud V."/>
        </authorList>
    </citation>
    <scope>NUCLEOTIDE SEQUENCE [LARGE SCALE GENOMIC DNA]</scope>
    <source>
        <strain evidence="27 28">Philippines</strain>
    </source>
</reference>
<evidence type="ECO:0000256" key="22">
    <source>
        <dbReference type="PIRSR" id="PIRSR606539-3"/>
    </source>
</evidence>
<keyword evidence="6 23" id="KW-0812">Transmembrane</keyword>
<comment type="catalytic activity">
    <reaction evidence="18">
        <text>a 1,2-diacyl-sn-glycero-3-phospho-L-serine(out) + ATP + H2O = a 1,2-diacyl-sn-glycero-3-phospho-L-serine(in) + ADP + phosphate + H(+)</text>
        <dbReference type="Rhea" id="RHEA:38567"/>
        <dbReference type="ChEBI" id="CHEBI:15377"/>
        <dbReference type="ChEBI" id="CHEBI:15378"/>
        <dbReference type="ChEBI" id="CHEBI:30616"/>
        <dbReference type="ChEBI" id="CHEBI:43474"/>
        <dbReference type="ChEBI" id="CHEBI:57262"/>
        <dbReference type="ChEBI" id="CHEBI:456216"/>
    </reaction>
    <physiologicalReaction direction="left-to-right" evidence="18">
        <dbReference type="Rhea" id="RHEA:38568"/>
    </physiologicalReaction>
</comment>
<dbReference type="Pfam" id="PF16209">
    <property type="entry name" value="PhoLip_ATPase_N"/>
    <property type="match status" value="1"/>
</dbReference>
<dbReference type="GO" id="GO:0099040">
    <property type="term" value="P:ceramide translocation"/>
    <property type="evidence" value="ECO:0007669"/>
    <property type="project" value="UniProtKB-ARBA"/>
</dbReference>
<feature type="binding site" evidence="21">
    <location>
        <position position="828"/>
    </location>
    <ligand>
        <name>ATP</name>
        <dbReference type="ChEBI" id="CHEBI:30616"/>
    </ligand>
</feature>
<feature type="binding site" evidence="21">
    <location>
        <position position="632"/>
    </location>
    <ligand>
        <name>ATP</name>
        <dbReference type="ChEBI" id="CHEBI:30616"/>
    </ligand>
</feature>
<dbReference type="InterPro" id="IPR001757">
    <property type="entry name" value="P_typ_ATPase"/>
</dbReference>
<dbReference type="PROSITE" id="PS00154">
    <property type="entry name" value="ATPASE_E1_E2"/>
    <property type="match status" value="1"/>
</dbReference>
<dbReference type="SUPFAM" id="SSF81660">
    <property type="entry name" value="Metal cation-transporting ATPase, ATP-binding domain N"/>
    <property type="match status" value="1"/>
</dbReference>
<feature type="transmembrane region" description="Helical" evidence="23">
    <location>
        <begin position="557"/>
        <end position="576"/>
    </location>
</feature>
<feature type="binding site" evidence="21">
    <location>
        <position position="943"/>
    </location>
    <ligand>
        <name>ATP</name>
        <dbReference type="ChEBI" id="CHEBI:30616"/>
    </ligand>
</feature>
<dbReference type="EMBL" id="KZ678133">
    <property type="protein sequence ID" value="PSN69147.1"/>
    <property type="molecule type" value="Genomic_DNA"/>
</dbReference>
<feature type="binding site" evidence="22">
    <location>
        <position position="632"/>
    </location>
    <ligand>
        <name>Mg(2+)</name>
        <dbReference type="ChEBI" id="CHEBI:18420"/>
    </ligand>
</feature>
<feature type="region of interest" description="Disordered" evidence="24">
    <location>
        <begin position="238"/>
        <end position="335"/>
    </location>
</feature>
<feature type="transmembrane region" description="Helical" evidence="23">
    <location>
        <begin position="137"/>
        <end position="154"/>
    </location>
</feature>
<dbReference type="InterPro" id="IPR023299">
    <property type="entry name" value="ATPase_P-typ_cyto_dom_N"/>
</dbReference>
<dbReference type="SUPFAM" id="SSF56784">
    <property type="entry name" value="HAD-like"/>
    <property type="match status" value="1"/>
</dbReference>
<evidence type="ECO:0000256" key="1">
    <source>
        <dbReference type="ARBA" id="ARBA00001946"/>
    </source>
</evidence>
<dbReference type="InterPro" id="IPR023214">
    <property type="entry name" value="HAD_sf"/>
</dbReference>
<dbReference type="NCBIfam" id="TIGR01652">
    <property type="entry name" value="ATPase-Plipid"/>
    <property type="match status" value="1"/>
</dbReference>
<dbReference type="InterPro" id="IPR032631">
    <property type="entry name" value="P-type_ATPase_N"/>
</dbReference>
<dbReference type="FunFam" id="3.40.50.1000:FF:000001">
    <property type="entry name" value="Phospholipid-transporting ATPase IC"/>
    <property type="match status" value="1"/>
</dbReference>
<feature type="compositionally biased region" description="Basic and acidic residues" evidence="24">
    <location>
        <begin position="97"/>
        <end position="106"/>
    </location>
</feature>
<keyword evidence="9 21" id="KW-0067">ATP-binding</keyword>
<dbReference type="PANTHER" id="PTHR24092:SF180">
    <property type="entry name" value="PHOSPHOLIPID-TRANSPORTING ATPASE DNF1-RELATED"/>
    <property type="match status" value="1"/>
</dbReference>
<dbReference type="PRINTS" id="PR00119">
    <property type="entry name" value="CATATPASE"/>
</dbReference>
<comment type="catalytic activity">
    <reaction evidence="15 23">
        <text>ATP + H2O + phospholipidSide 1 = ADP + phosphate + phospholipidSide 2.</text>
        <dbReference type="EC" id="7.6.2.1"/>
    </reaction>
</comment>
<feature type="region of interest" description="Disordered" evidence="24">
    <location>
        <begin position="1"/>
        <end position="108"/>
    </location>
</feature>
<feature type="binding site" evidence="21">
    <location>
        <position position="1077"/>
    </location>
    <ligand>
        <name>ATP</name>
        <dbReference type="ChEBI" id="CHEBI:30616"/>
    </ligand>
</feature>
<feature type="compositionally biased region" description="Basic and acidic residues" evidence="24">
    <location>
        <begin position="1507"/>
        <end position="1517"/>
    </location>
</feature>
<dbReference type="FunFam" id="3.40.50.1000:FF:000108">
    <property type="entry name" value="Phospholipid-transporting ATPase"/>
    <property type="match status" value="1"/>
</dbReference>
<feature type="binding site" evidence="21">
    <location>
        <position position="945"/>
    </location>
    <ligand>
        <name>ATP</name>
        <dbReference type="ChEBI" id="CHEBI:30616"/>
    </ligand>
</feature>
<evidence type="ECO:0000256" key="8">
    <source>
        <dbReference type="ARBA" id="ARBA00022741"/>
    </source>
</evidence>
<keyword evidence="28" id="KW-1185">Reference proteome</keyword>
<keyword evidence="12 23" id="KW-1133">Transmembrane helix</keyword>
<evidence type="ECO:0000256" key="17">
    <source>
        <dbReference type="ARBA" id="ARBA00050913"/>
    </source>
</evidence>
<evidence type="ECO:0000256" key="19">
    <source>
        <dbReference type="ARBA" id="ARBA00052223"/>
    </source>
</evidence>
<dbReference type="InterPro" id="IPR036412">
    <property type="entry name" value="HAD-like_sf"/>
</dbReference>
<keyword evidence="11 23" id="KW-1278">Translocase</keyword>
<dbReference type="SUPFAM" id="SSF81653">
    <property type="entry name" value="Calcium ATPase, transduction domain A"/>
    <property type="match status" value="1"/>
</dbReference>
<dbReference type="Gene3D" id="3.40.1110.10">
    <property type="entry name" value="Calcium-transporting ATPase, cytoplasmic domain N"/>
    <property type="match status" value="1"/>
</dbReference>
<feature type="domain" description="P-type ATPase N-terminal" evidence="25">
    <location>
        <begin position="102"/>
        <end position="159"/>
    </location>
</feature>
<evidence type="ECO:0000256" key="24">
    <source>
        <dbReference type="SAM" id="MobiDB-lite"/>
    </source>
</evidence>
<feature type="transmembrane region" description="Helical" evidence="23">
    <location>
        <begin position="1268"/>
        <end position="1284"/>
    </location>
</feature>
<keyword evidence="7 22" id="KW-0479">Metal-binding</keyword>
<comment type="similarity">
    <text evidence="3 23">Belongs to the cation transport ATPase (P-type) (TC 3.A.3) family. Type IV subfamily.</text>
</comment>
<accession>A0A2T2NUQ0</accession>
<comment type="cofactor">
    <cofactor evidence="1 22">
        <name>Mg(2+)</name>
        <dbReference type="ChEBI" id="CHEBI:18420"/>
    </cofactor>
</comment>
<evidence type="ECO:0000313" key="28">
    <source>
        <dbReference type="Proteomes" id="UP000240883"/>
    </source>
</evidence>
<dbReference type="InterPro" id="IPR044492">
    <property type="entry name" value="P_typ_ATPase_HD_dom"/>
</dbReference>
<dbReference type="GO" id="GO:1990531">
    <property type="term" value="C:phospholipid-translocating ATPase complex"/>
    <property type="evidence" value="ECO:0007669"/>
    <property type="project" value="UniProtKB-ARBA"/>
</dbReference>
<feature type="binding site" evidence="21">
    <location>
        <position position="631"/>
    </location>
    <ligand>
        <name>ATP</name>
        <dbReference type="ChEBI" id="CHEBI:30616"/>
    </ligand>
</feature>
<evidence type="ECO:0000259" key="26">
    <source>
        <dbReference type="Pfam" id="PF16212"/>
    </source>
</evidence>
<evidence type="ECO:0000256" key="23">
    <source>
        <dbReference type="RuleBase" id="RU362033"/>
    </source>
</evidence>
<keyword evidence="14 23" id="KW-0472">Membrane</keyword>
<evidence type="ECO:0000256" key="5">
    <source>
        <dbReference type="ARBA" id="ARBA00022475"/>
    </source>
</evidence>
<dbReference type="GO" id="GO:0090556">
    <property type="term" value="F:phosphatidylserine floppase activity"/>
    <property type="evidence" value="ECO:0007669"/>
    <property type="project" value="RHEA"/>
</dbReference>
<feature type="transmembrane region" description="Helical" evidence="23">
    <location>
        <begin position="1244"/>
        <end position="1261"/>
    </location>
</feature>
<dbReference type="InterPro" id="IPR006539">
    <property type="entry name" value="P-type_ATPase_IV"/>
</dbReference>
<keyword evidence="4" id="KW-0813">Transport</keyword>
<dbReference type="InterPro" id="IPR032630">
    <property type="entry name" value="P_typ_ATPase_c"/>
</dbReference>
<feature type="region of interest" description="Disordered" evidence="24">
    <location>
        <begin position="1476"/>
        <end position="1537"/>
    </location>
</feature>
<name>A0A2T2NUQ0_CORCC</name>
<evidence type="ECO:0000256" key="21">
    <source>
        <dbReference type="PIRSR" id="PIRSR606539-2"/>
    </source>
</evidence>
<evidence type="ECO:0000256" key="20">
    <source>
        <dbReference type="PIRSR" id="PIRSR606539-1"/>
    </source>
</evidence>
<dbReference type="GO" id="GO:0000287">
    <property type="term" value="F:magnesium ion binding"/>
    <property type="evidence" value="ECO:0007669"/>
    <property type="project" value="UniProtKB-UniRule"/>
</dbReference>
<dbReference type="GO" id="GO:0016887">
    <property type="term" value="F:ATP hydrolysis activity"/>
    <property type="evidence" value="ECO:0007669"/>
    <property type="project" value="InterPro"/>
</dbReference>
<feature type="transmembrane region" description="Helical" evidence="23">
    <location>
        <begin position="1304"/>
        <end position="1324"/>
    </location>
</feature>
<dbReference type="GO" id="GO:0005524">
    <property type="term" value="F:ATP binding"/>
    <property type="evidence" value="ECO:0007669"/>
    <property type="project" value="UniProtKB-UniRule"/>
</dbReference>
<dbReference type="STRING" id="1448308.A0A2T2NUQ0"/>
<feature type="binding site" evidence="21">
    <location>
        <position position="1048"/>
    </location>
    <ligand>
        <name>ATP</name>
        <dbReference type="ChEBI" id="CHEBI:30616"/>
    </ligand>
</feature>
<comment type="subcellular location">
    <subcellularLocation>
        <location evidence="2">Cell membrane</location>
        <topology evidence="2">Multi-pass membrane protein</topology>
    </subcellularLocation>
    <subcellularLocation>
        <location evidence="23">Membrane</location>
        <topology evidence="23">Multi-pass membrane protein</topology>
    </subcellularLocation>
</comment>
<comment type="catalytic activity">
    <reaction evidence="16">
        <text>a 1,2-diacyl-sn-glycero-3-phosphoethanolamine(out) + ATP + H2O = a 1,2-diacyl-sn-glycero-3-phosphoethanolamine(in) + ADP + phosphate + H(+)</text>
        <dbReference type="Rhea" id="RHEA:66132"/>
        <dbReference type="ChEBI" id="CHEBI:15377"/>
        <dbReference type="ChEBI" id="CHEBI:15378"/>
        <dbReference type="ChEBI" id="CHEBI:30616"/>
        <dbReference type="ChEBI" id="CHEBI:43474"/>
        <dbReference type="ChEBI" id="CHEBI:64612"/>
        <dbReference type="ChEBI" id="CHEBI:456216"/>
    </reaction>
    <physiologicalReaction direction="left-to-right" evidence="16">
        <dbReference type="Rhea" id="RHEA:66133"/>
    </physiologicalReaction>
</comment>
<evidence type="ECO:0000256" key="4">
    <source>
        <dbReference type="ARBA" id="ARBA00022448"/>
    </source>
</evidence>
<dbReference type="InterPro" id="IPR023298">
    <property type="entry name" value="ATPase_P-typ_TM_dom_sf"/>
</dbReference>
<feature type="transmembrane region" description="Helical" evidence="23">
    <location>
        <begin position="1153"/>
        <end position="1172"/>
    </location>
</feature>
<evidence type="ECO:0000256" key="11">
    <source>
        <dbReference type="ARBA" id="ARBA00022967"/>
    </source>
</evidence>
<feature type="active site" description="4-aspartylphosphate intermediate" evidence="20">
    <location>
        <position position="630"/>
    </location>
</feature>
<feature type="transmembrane region" description="Helical" evidence="23">
    <location>
        <begin position="1202"/>
        <end position="1224"/>
    </location>
</feature>
<dbReference type="Gene3D" id="3.40.50.1000">
    <property type="entry name" value="HAD superfamily/HAD-like"/>
    <property type="match status" value="1"/>
</dbReference>
<feature type="binding site" evidence="21">
    <location>
        <position position="863"/>
    </location>
    <ligand>
        <name>ATP</name>
        <dbReference type="ChEBI" id="CHEBI:30616"/>
    </ligand>
</feature>
<feature type="compositionally biased region" description="Polar residues" evidence="24">
    <location>
        <begin position="1402"/>
        <end position="1420"/>
    </location>
</feature>
<dbReference type="Proteomes" id="UP000240883">
    <property type="component" value="Unassembled WGS sequence"/>
</dbReference>
<feature type="binding site" evidence="21">
    <location>
        <position position="764"/>
    </location>
    <ligand>
        <name>ATP</name>
        <dbReference type="ChEBI" id="CHEBI:30616"/>
    </ligand>
</feature>
<protein>
    <recommendedName>
        <fullName evidence="23">Phospholipid-transporting ATPase</fullName>
        <ecNumber evidence="23">7.6.2.1</ecNumber>
    </recommendedName>
</protein>
<evidence type="ECO:0000259" key="25">
    <source>
        <dbReference type="Pfam" id="PF16209"/>
    </source>
</evidence>
<feature type="binding site" evidence="22">
    <location>
        <position position="630"/>
    </location>
    <ligand>
        <name>Mg(2+)</name>
        <dbReference type="ChEBI" id="CHEBI:18420"/>
    </ligand>
</feature>
<feature type="binding site" evidence="21">
    <location>
        <position position="944"/>
    </location>
    <ligand>
        <name>ATP</name>
        <dbReference type="ChEBI" id="CHEBI:30616"/>
    </ligand>
</feature>
<keyword evidence="5" id="KW-1003">Cell membrane</keyword>
<gene>
    <name evidence="27" type="ORF">BS50DRAFT_586496</name>
</gene>
<dbReference type="GO" id="GO:0140346">
    <property type="term" value="F:phosphatidylserine flippase activity"/>
    <property type="evidence" value="ECO:0007669"/>
    <property type="project" value="UniProtKB-ARBA"/>
</dbReference>
<feature type="binding site" evidence="21">
    <location>
        <position position="1078"/>
    </location>
    <ligand>
        <name>ATP</name>
        <dbReference type="ChEBI" id="CHEBI:30616"/>
    </ligand>
</feature>
<feature type="compositionally biased region" description="Acidic residues" evidence="24">
    <location>
        <begin position="71"/>
        <end position="83"/>
    </location>
</feature>
<proteinExistence type="inferred from homology"/>
<dbReference type="OrthoDB" id="377733at2759"/>
<comment type="catalytic activity">
    <reaction evidence="19">
        <text>a 1,2-diacyl-sn-glycero-3-phosphocholine(out) + ATP + H2O = a 1,2-diacyl-sn-glycero-3-phosphocholine(in) + ADP + phosphate + H(+)</text>
        <dbReference type="Rhea" id="RHEA:38583"/>
        <dbReference type="ChEBI" id="CHEBI:15377"/>
        <dbReference type="ChEBI" id="CHEBI:15378"/>
        <dbReference type="ChEBI" id="CHEBI:30616"/>
        <dbReference type="ChEBI" id="CHEBI:43474"/>
        <dbReference type="ChEBI" id="CHEBI:57643"/>
        <dbReference type="ChEBI" id="CHEBI:456216"/>
    </reaction>
    <physiologicalReaction direction="left-to-right" evidence="19">
        <dbReference type="Rhea" id="RHEA:38584"/>
    </physiologicalReaction>
</comment>
<dbReference type="Pfam" id="PF13246">
    <property type="entry name" value="Cation_ATPase"/>
    <property type="match status" value="1"/>
</dbReference>
<evidence type="ECO:0000256" key="18">
    <source>
        <dbReference type="ARBA" id="ARBA00051303"/>
    </source>
</evidence>
<evidence type="ECO:0000256" key="14">
    <source>
        <dbReference type="ARBA" id="ARBA00023136"/>
    </source>
</evidence>
<feature type="compositionally biased region" description="Basic and acidic residues" evidence="24">
    <location>
        <begin position="52"/>
        <end position="62"/>
    </location>
</feature>
<dbReference type="Gene3D" id="2.70.150.10">
    <property type="entry name" value="Calcium-transporting ATPase, cytoplasmic transduction domain A"/>
    <property type="match status" value="1"/>
</dbReference>
<dbReference type="SUPFAM" id="SSF81665">
    <property type="entry name" value="Calcium ATPase, transmembrane domain M"/>
    <property type="match status" value="1"/>
</dbReference>
<dbReference type="SFLD" id="SFLDF00027">
    <property type="entry name" value="p-type_atpase"/>
    <property type="match status" value="1"/>
</dbReference>
<feature type="transmembrane region" description="Helical" evidence="23">
    <location>
        <begin position="515"/>
        <end position="537"/>
    </location>
</feature>
<evidence type="ECO:0000256" key="9">
    <source>
        <dbReference type="ARBA" id="ARBA00022840"/>
    </source>
</evidence>
<keyword evidence="10 22" id="KW-0460">Magnesium</keyword>
<sequence length="1537" mass="173414">MSPKPPPPPPPPEDTEVSNPVKRIRWATHRANTQQAENKRQSLKERLHRRIGSGEKKRDSLGKEGGPLDQGDLESSDAGSDEQDSGRRVYFNVPLPSHERDEDGRPKAHYARNKIRTAKYTPLSFIPKNLWFQFHNIANVYFLFIIILGIFSIFGASNPALNAVPLIVILTVTAVKDAIEDWRRTVLDNELNNAPVHRLVDFNNVNTAEDSISLWRKFKKANTRAVVFIWKSINRTKARKGKEGNGPGESRPSIETRRASVLSHRTSYFSPEPAREDEEGIQMTPVPSPLPGQSPRQSPLPADAVNVGGHTHVKEGDKARRPGTQTPPKQKFYGNVIDPYKTIPEKARFKKDAWKSVQVGDFVRLYNDEEIPADVVVLSTSSDDGACYVETKNLDGETNLKVRNALHCTRNVKHARHCERAEFVIESEGAHSNLYSYNAVVRWKQYDEKDPNVAPYDMAEPISINNLLLRGCQLRNTEWVLGVVVFTGEETKIMINSGVTPSKRAKISKELNWNVIYNFFILFLMCLVSGIVLGVFWSKEDTSHAFFEFGSYGNGNAALDGTIAFWAAIILFQNLVPISLYITLEIIRTLQAVFIYSDVLMYYEKIDYPCTPKSWNISDDVGQIEYIFSDKTGTLTQNVMEFKKCTINGVPYGEAYTEAQAGMQRRQGIDVETEGARAREQIARDRVRMLEGIRKMHDNPYLRDEDLTFVAPDYIDDLAGESGPEQRIENERFMVALALCHTVITERTPGDPPRIEFKAQSPDEAALVATARDVGFTFVGREDDRLIVNILGEERRYTVLNTLEFNSTRKRMSAIIRMPDGKIVLFCKGADSMIYSRLIPGEQRELRATTAEHLEMFAREGLRTLCVAQREIPEEEYQEWSQDYDLAANAVANREEKLDEVSDRIENHLWLIGGTAIEDRLQDGVPDAISLLGRAGIKLWVLTGDKVETAINIGFSCNLLDNDMDLIVFKVENEDLATAEAMLDEKLKIFGMTGSEEELAAAQDNHEPPAPTHAIIIDGDSLKLALDESVKRKFLLLCKQCRAVLCCRVSPSQKAAVVNMVKTGLDCLTLAIGDGANDVAMIQEAHVGVGIAGVEGRAAVMSSDYAIGQFRFLTRLVLVHGRWSYRRLAETIANFFYKIYTNFDSQYIFDYSYIIWFNLAFTSLPVILMGVLDQDVDDKVSLAVPQLYRRGIERKEWTQPKFWMYMVDGVYQSAIAFFTVYLIFAPATFATSSGLDLSELKRMGIFNATIAVMAANLYVLFNTYRWDWLIVVVVIISTLFVWFWTGVYTSFTNSAQFYKGGAEVYGSVTFWAVLLLATIICLLPRFTAKAVQKMYFPIDVDIIREQVKQGKFDYLKDVGSYIPPPPEKVVDTPPDEPVKYKAPPVQATDDDTRPIYPPSVAPTATTHNPRSQNGSNSTDYTFRRSMEGLPPVVNNRMSMDRARPSYDRARMSMDRVRPSFEVSNDFTSAAMLTRMESSHSRNSIGQMPQTNNQPMSRLRNVFRRPTVTREEAPELDSHVPPVPSTDIPRSPPRSPPR</sequence>
<feature type="compositionally biased region" description="Pro residues" evidence="24">
    <location>
        <begin position="1"/>
        <end position="12"/>
    </location>
</feature>
<dbReference type="Pfam" id="PF16212">
    <property type="entry name" value="PhoLip_ATPase_C"/>
    <property type="match status" value="1"/>
</dbReference>
<evidence type="ECO:0000313" key="27">
    <source>
        <dbReference type="EMBL" id="PSN69147.1"/>
    </source>
</evidence>
<evidence type="ECO:0000256" key="13">
    <source>
        <dbReference type="ARBA" id="ARBA00023055"/>
    </source>
</evidence>
<feature type="domain" description="P-type ATPase C-terminal" evidence="26">
    <location>
        <begin position="1100"/>
        <end position="1337"/>
    </location>
</feature>
<dbReference type="SFLD" id="SFLDS00003">
    <property type="entry name" value="Haloacid_Dehalogenase"/>
    <property type="match status" value="1"/>
</dbReference>
<dbReference type="GO" id="GO:0140351">
    <property type="term" value="F:glycosylceramide flippase activity"/>
    <property type="evidence" value="ECO:0007669"/>
    <property type="project" value="UniProtKB-ARBA"/>
</dbReference>
<feature type="binding site" evidence="22">
    <location>
        <position position="1078"/>
    </location>
    <ligand>
        <name>Mg(2+)</name>
        <dbReference type="ChEBI" id="CHEBI:18420"/>
    </ligand>
</feature>
<comment type="catalytic activity">
    <reaction evidence="17">
        <text>a beta-D-glucosyl-(1&lt;-&gt;1')-N-acylsphing-4-enine(out) + ATP + H2O = a beta-D-glucosyl-(1&lt;-&gt;1')-N-acylsphing-4-enine(in) + ADP + phosphate + H(+)</text>
        <dbReference type="Rhea" id="RHEA:66036"/>
        <dbReference type="ChEBI" id="CHEBI:15377"/>
        <dbReference type="ChEBI" id="CHEBI:15378"/>
        <dbReference type="ChEBI" id="CHEBI:22801"/>
        <dbReference type="ChEBI" id="CHEBI:30616"/>
        <dbReference type="ChEBI" id="CHEBI:43474"/>
        <dbReference type="ChEBI" id="CHEBI:456216"/>
    </reaction>
    <physiologicalReaction direction="left-to-right" evidence="17">
        <dbReference type="Rhea" id="RHEA:66037"/>
    </physiologicalReaction>
</comment>
<feature type="region of interest" description="Disordered" evidence="24">
    <location>
        <begin position="1365"/>
        <end position="1423"/>
    </location>
</feature>
<feature type="compositionally biased region" description="Polar residues" evidence="24">
    <location>
        <begin position="1480"/>
        <end position="1495"/>
    </location>
</feature>
<dbReference type="InterPro" id="IPR018303">
    <property type="entry name" value="ATPase_P-typ_P_site"/>
</dbReference>
<dbReference type="PANTHER" id="PTHR24092">
    <property type="entry name" value="PROBABLE PHOSPHOLIPID-TRANSPORTING ATPASE"/>
    <property type="match status" value="1"/>
</dbReference>
<dbReference type="GO" id="GO:0006897">
    <property type="term" value="P:endocytosis"/>
    <property type="evidence" value="ECO:0007669"/>
    <property type="project" value="UniProtKB-ARBA"/>
</dbReference>
<evidence type="ECO:0000256" key="7">
    <source>
        <dbReference type="ARBA" id="ARBA00022723"/>
    </source>
</evidence>
<dbReference type="GO" id="GO:0007163">
    <property type="term" value="P:establishment or maintenance of cell polarity"/>
    <property type="evidence" value="ECO:0007669"/>
    <property type="project" value="UniProtKB-ARBA"/>
</dbReference>
<dbReference type="InterPro" id="IPR008250">
    <property type="entry name" value="ATPase_P-typ_transduc_dom_A_sf"/>
</dbReference>
<keyword evidence="13" id="KW-0445">Lipid transport</keyword>
<evidence type="ECO:0000256" key="6">
    <source>
        <dbReference type="ARBA" id="ARBA00022692"/>
    </source>
</evidence>
<dbReference type="CDD" id="cd02073">
    <property type="entry name" value="P-type_ATPase_APLT_Dnf-like"/>
    <property type="match status" value="1"/>
</dbReference>
<evidence type="ECO:0000256" key="10">
    <source>
        <dbReference type="ARBA" id="ARBA00022842"/>
    </source>
</evidence>
<feature type="binding site" evidence="21">
    <location>
        <position position="1054"/>
    </location>
    <ligand>
        <name>ATP</name>
        <dbReference type="ChEBI" id="CHEBI:30616"/>
    </ligand>
</feature>
<dbReference type="SFLD" id="SFLDG00002">
    <property type="entry name" value="C1.7:_P-type_atpase_like"/>
    <property type="match status" value="1"/>
</dbReference>
<dbReference type="EC" id="7.6.2.1" evidence="23"/>
<feature type="binding site" evidence="21">
    <location>
        <position position="630"/>
    </location>
    <ligand>
        <name>ATP</name>
        <dbReference type="ChEBI" id="CHEBI:30616"/>
    </ligand>
</feature>